<sequence length="87" mass="10297">MLSFRSLECKRCFEYTGFTVFAWYNFGLWFYAFQNCCEIKPKIQSEERIGEEEKIKAVPIVKSQFHGITDREGEREVGQKQPPNFCT</sequence>
<feature type="transmembrane region" description="Helical" evidence="1">
    <location>
        <begin position="12"/>
        <end position="32"/>
    </location>
</feature>
<evidence type="ECO:0000313" key="3">
    <source>
        <dbReference type="Proteomes" id="UP001642487"/>
    </source>
</evidence>
<dbReference type="Proteomes" id="UP001642487">
    <property type="component" value="Chromosome 3"/>
</dbReference>
<accession>A0ABP0YAR7</accession>
<keyword evidence="1" id="KW-1133">Transmembrane helix</keyword>
<proteinExistence type="predicted"/>
<evidence type="ECO:0000313" key="2">
    <source>
        <dbReference type="EMBL" id="CAK9317563.1"/>
    </source>
</evidence>
<gene>
    <name evidence="2" type="ORF">CITCOLO1_LOCUS9468</name>
</gene>
<reference evidence="2 3" key="1">
    <citation type="submission" date="2024-03" db="EMBL/GenBank/DDBJ databases">
        <authorList>
            <person name="Gkanogiannis A."/>
            <person name="Becerra Lopez-Lavalle L."/>
        </authorList>
    </citation>
    <scope>NUCLEOTIDE SEQUENCE [LARGE SCALE GENOMIC DNA]</scope>
</reference>
<dbReference type="EMBL" id="OZ021737">
    <property type="protein sequence ID" value="CAK9317563.1"/>
    <property type="molecule type" value="Genomic_DNA"/>
</dbReference>
<keyword evidence="1" id="KW-0812">Transmembrane</keyword>
<evidence type="ECO:0000256" key="1">
    <source>
        <dbReference type="SAM" id="Phobius"/>
    </source>
</evidence>
<protein>
    <submittedName>
        <fullName evidence="2">Uncharacterized protein</fullName>
    </submittedName>
</protein>
<organism evidence="2 3">
    <name type="scientific">Citrullus colocynthis</name>
    <name type="common">colocynth</name>
    <dbReference type="NCBI Taxonomy" id="252529"/>
    <lineage>
        <taxon>Eukaryota</taxon>
        <taxon>Viridiplantae</taxon>
        <taxon>Streptophyta</taxon>
        <taxon>Embryophyta</taxon>
        <taxon>Tracheophyta</taxon>
        <taxon>Spermatophyta</taxon>
        <taxon>Magnoliopsida</taxon>
        <taxon>eudicotyledons</taxon>
        <taxon>Gunneridae</taxon>
        <taxon>Pentapetalae</taxon>
        <taxon>rosids</taxon>
        <taxon>fabids</taxon>
        <taxon>Cucurbitales</taxon>
        <taxon>Cucurbitaceae</taxon>
        <taxon>Benincaseae</taxon>
        <taxon>Citrullus</taxon>
    </lineage>
</organism>
<name>A0ABP0YAR7_9ROSI</name>
<keyword evidence="3" id="KW-1185">Reference proteome</keyword>
<keyword evidence="1" id="KW-0472">Membrane</keyword>